<sequence>MDIVGKKKTPPCSDTVKFPCRRVVEAQPGNQSFIHLEWQAGRRKGGEGVLWPPEPLEAQQADRGRDTHTLTMEGDGTGKYHTEPYQTVITNPSQASPGQTLSLASSFSLTQPMHRSTSGLLLFPPACPPSAFPISFPSTTTGSYYYLLFLVKSTITSTDMDFILSLTHFCEVHGPTSIICSQVLPFPCSQCYPDKSDSSPDETPATSHDTVSSHGLQSRANTKSTPNKLSEKNIDSSDRSPRIEDHPYFLKGQATPADTQQRPNFLGGADGDTCASCSLTLPEDVSKQLPPGAPGTARSDGKGRNGSPVLRSREVVYSCGTSHADHDDTTHDPHAHASYPDSLHSASVTSDASCHTHILTYLSLRGPPNPADYALLRRSSIRTLSCELLPRGLSSGPLCFGDSTAGYTIAYIFRLPDPMARGKRRSYALVALAGKDAGRAFRACPVIWRAFGRIATGIVNSAEKYQEEEKRRDEQNNASNRRGSKQYTPVSSFLTGRALDPDGQLRRPGQVRARNLSEIVGNQYIFAEIHAHFVALLQQLGTMFGASPISEERFVCSTVREEDATASRKSSLVPGGKEKPQDKLSRQYEDSDLGMSTLDISSGPKPIPIAPRRPVIA</sequence>
<dbReference type="PANTHER" id="PTHR31441">
    <property type="entry name" value="FOLLICULIN FAMILY MEMBER"/>
    <property type="match status" value="1"/>
</dbReference>
<feature type="compositionally biased region" description="Polar residues" evidence="1">
    <location>
        <begin position="476"/>
        <end position="487"/>
    </location>
</feature>
<feature type="region of interest" description="Disordered" evidence="1">
    <location>
        <begin position="283"/>
        <end position="343"/>
    </location>
</feature>
<reference evidence="3" key="1">
    <citation type="submission" date="2025-02" db="EMBL/GenBank/DDBJ databases">
        <authorList>
            <consortium name="NCBI Genome Project"/>
        </authorList>
    </citation>
    <scope>NUCLEOTIDE SEQUENCE</scope>
</reference>
<accession>A0AAJ6QCL8</accession>
<dbReference type="PROSITE" id="PS51834">
    <property type="entry name" value="DENN_FLCN_SMCR8"/>
    <property type="match status" value="1"/>
</dbReference>
<feature type="compositionally biased region" description="Basic and acidic residues" evidence="1">
    <location>
        <begin position="323"/>
        <end position="335"/>
    </location>
</feature>
<evidence type="ECO:0000313" key="3">
    <source>
        <dbReference type="RefSeq" id="XP_001391747.3"/>
    </source>
</evidence>
<feature type="domain" description="UDENN FLCN/SMCR8-type" evidence="2">
    <location>
        <begin position="343"/>
        <end position="617"/>
    </location>
</feature>
<evidence type="ECO:0000259" key="2">
    <source>
        <dbReference type="PROSITE" id="PS51834"/>
    </source>
</evidence>
<name>A0AAJ6QCL8_ASPNG</name>
<feature type="region of interest" description="Disordered" evidence="1">
    <location>
        <begin position="195"/>
        <end position="267"/>
    </location>
</feature>
<protein>
    <recommendedName>
        <fullName evidence="2">UDENN FLCN/SMCR8-type domain-containing protein</fullName>
    </recommendedName>
</protein>
<feature type="region of interest" description="Disordered" evidence="1">
    <location>
        <begin position="565"/>
        <end position="617"/>
    </location>
</feature>
<dbReference type="PANTHER" id="PTHR31441:SF2">
    <property type="entry name" value="FOLLICULIN"/>
    <property type="match status" value="1"/>
</dbReference>
<feature type="compositionally biased region" description="Basic and acidic residues" evidence="1">
    <location>
        <begin position="576"/>
        <end position="589"/>
    </location>
</feature>
<reference evidence="3" key="2">
    <citation type="submission" date="2025-08" db="UniProtKB">
        <authorList>
            <consortium name="RefSeq"/>
        </authorList>
    </citation>
    <scope>IDENTIFICATION</scope>
</reference>
<feature type="compositionally biased region" description="Basic and acidic residues" evidence="1">
    <location>
        <begin position="229"/>
        <end position="248"/>
    </location>
</feature>
<dbReference type="InterPro" id="IPR021713">
    <property type="entry name" value="Folliculin"/>
</dbReference>
<dbReference type="RefSeq" id="XP_001391747.3">
    <property type="nucleotide sequence ID" value="XM_001391710.3"/>
</dbReference>
<evidence type="ECO:0000256" key="1">
    <source>
        <dbReference type="SAM" id="MobiDB-lite"/>
    </source>
</evidence>
<dbReference type="AlphaFoldDB" id="A0AAJ6QCL8"/>
<feature type="region of interest" description="Disordered" evidence="1">
    <location>
        <begin position="463"/>
        <end position="487"/>
    </location>
</feature>
<feature type="compositionally biased region" description="Polar residues" evidence="1">
    <location>
        <begin position="204"/>
        <end position="228"/>
    </location>
</feature>
<organism evidence="3">
    <name type="scientific">Aspergillus niger</name>
    <dbReference type="NCBI Taxonomy" id="5061"/>
    <lineage>
        <taxon>Eukaryota</taxon>
        <taxon>Fungi</taxon>
        <taxon>Dikarya</taxon>
        <taxon>Ascomycota</taxon>
        <taxon>Pezizomycotina</taxon>
        <taxon>Eurotiomycetes</taxon>
        <taxon>Eurotiomycetidae</taxon>
        <taxon>Eurotiales</taxon>
        <taxon>Aspergillaceae</taxon>
        <taxon>Aspergillus</taxon>
        <taxon>Aspergillus subgen. Circumdati</taxon>
    </lineage>
</organism>
<proteinExistence type="predicted"/>
<dbReference type="GeneID" id="4981938"/>
<dbReference type="KEGG" id="ang:An07g06700"/>
<gene>
    <name evidence="3" type="ORF">An07g06700</name>
</gene>
<feature type="compositionally biased region" description="Basic and acidic residues" evidence="1">
    <location>
        <begin position="464"/>
        <end position="475"/>
    </location>
</feature>
<dbReference type="InterPro" id="IPR037521">
    <property type="entry name" value="FLCN/SMCR8_DENN"/>
</dbReference>
<dbReference type="InterPro" id="IPR037520">
    <property type="entry name" value="Folliculin/SMCR8_longin"/>
</dbReference>
<dbReference type="Pfam" id="PF11704">
    <property type="entry name" value="Folliculin"/>
    <property type="match status" value="1"/>
</dbReference>